<dbReference type="InterPro" id="IPR001610">
    <property type="entry name" value="PAC"/>
</dbReference>
<feature type="region of interest" description="Disordered" evidence="6">
    <location>
        <begin position="1"/>
        <end position="30"/>
    </location>
</feature>
<evidence type="ECO:0000256" key="3">
    <source>
        <dbReference type="ARBA" id="ARBA00022553"/>
    </source>
</evidence>
<feature type="domain" description="PAS" evidence="8">
    <location>
        <begin position="132"/>
        <end position="208"/>
    </location>
</feature>
<evidence type="ECO:0000256" key="1">
    <source>
        <dbReference type="ARBA" id="ARBA00000085"/>
    </source>
</evidence>
<feature type="domain" description="Histidine kinase" evidence="7">
    <location>
        <begin position="557"/>
        <end position="771"/>
    </location>
</feature>
<dbReference type="InterPro" id="IPR003594">
    <property type="entry name" value="HATPase_dom"/>
</dbReference>
<comment type="catalytic activity">
    <reaction evidence="1">
        <text>ATP + protein L-histidine = ADP + protein N-phospho-L-histidine.</text>
        <dbReference type="EC" id="2.7.13.3"/>
    </reaction>
</comment>
<evidence type="ECO:0000256" key="2">
    <source>
        <dbReference type="ARBA" id="ARBA00012438"/>
    </source>
</evidence>
<dbReference type="SMART" id="SM00387">
    <property type="entry name" value="HATPase_c"/>
    <property type="match status" value="1"/>
</dbReference>
<dbReference type="Pfam" id="PF00512">
    <property type="entry name" value="HisKA"/>
    <property type="match status" value="1"/>
</dbReference>
<evidence type="ECO:0000256" key="4">
    <source>
        <dbReference type="ARBA" id="ARBA00022679"/>
    </source>
</evidence>
<dbReference type="PROSITE" id="PS50112">
    <property type="entry name" value="PAS"/>
    <property type="match status" value="3"/>
</dbReference>
<dbReference type="SUPFAM" id="SSF55781">
    <property type="entry name" value="GAF domain-like"/>
    <property type="match status" value="1"/>
</dbReference>
<dbReference type="RefSeq" id="WP_162414913.1">
    <property type="nucleotide sequence ID" value="NZ_JAHQXE010000001.1"/>
</dbReference>
<dbReference type="NCBIfam" id="TIGR00229">
    <property type="entry name" value="sensory_box"/>
    <property type="match status" value="3"/>
</dbReference>
<dbReference type="SUPFAM" id="SSF55874">
    <property type="entry name" value="ATPase domain of HSP90 chaperone/DNA topoisomerase II/histidine kinase"/>
    <property type="match status" value="1"/>
</dbReference>
<evidence type="ECO:0000256" key="6">
    <source>
        <dbReference type="SAM" id="MobiDB-lite"/>
    </source>
</evidence>
<gene>
    <name evidence="10" type="ORF">KTS37_05785</name>
</gene>
<dbReference type="InterPro" id="IPR029016">
    <property type="entry name" value="GAF-like_dom_sf"/>
</dbReference>
<dbReference type="AlphaFoldDB" id="A0AA41FYU5"/>
<dbReference type="Gene3D" id="3.30.450.20">
    <property type="entry name" value="PAS domain"/>
    <property type="match status" value="3"/>
</dbReference>
<keyword evidence="11" id="KW-1185">Reference proteome</keyword>
<dbReference type="Pfam" id="PF02518">
    <property type="entry name" value="HATPase_c"/>
    <property type="match status" value="1"/>
</dbReference>
<dbReference type="SUPFAM" id="SSF47384">
    <property type="entry name" value="Homodimeric domain of signal transducing histidine kinase"/>
    <property type="match status" value="1"/>
</dbReference>
<dbReference type="InterPro" id="IPR003661">
    <property type="entry name" value="HisK_dim/P_dom"/>
</dbReference>
<dbReference type="SMART" id="SM00091">
    <property type="entry name" value="PAS"/>
    <property type="match status" value="3"/>
</dbReference>
<evidence type="ECO:0000259" key="8">
    <source>
        <dbReference type="PROSITE" id="PS50112"/>
    </source>
</evidence>
<dbReference type="SMART" id="SM00388">
    <property type="entry name" value="HisKA"/>
    <property type="match status" value="1"/>
</dbReference>
<dbReference type="InterPro" id="IPR000700">
    <property type="entry name" value="PAS-assoc_C"/>
</dbReference>
<dbReference type="CDD" id="cd00130">
    <property type="entry name" value="PAS"/>
    <property type="match status" value="3"/>
</dbReference>
<feature type="domain" description="PAC" evidence="9">
    <location>
        <begin position="212"/>
        <end position="264"/>
    </location>
</feature>
<proteinExistence type="predicted"/>
<evidence type="ECO:0000259" key="7">
    <source>
        <dbReference type="PROSITE" id="PS50109"/>
    </source>
</evidence>
<dbReference type="SMART" id="SM00086">
    <property type="entry name" value="PAC"/>
    <property type="match status" value="3"/>
</dbReference>
<dbReference type="InterPro" id="IPR036097">
    <property type="entry name" value="HisK_dim/P_sf"/>
</dbReference>
<dbReference type="FunFam" id="3.30.565.10:FF:000006">
    <property type="entry name" value="Sensor histidine kinase WalK"/>
    <property type="match status" value="1"/>
</dbReference>
<name>A0AA41FYU5_9EURY</name>
<dbReference type="InterPro" id="IPR036890">
    <property type="entry name" value="HATPase_C_sf"/>
</dbReference>
<dbReference type="PANTHER" id="PTHR43304:SF1">
    <property type="entry name" value="PAC DOMAIN-CONTAINING PROTEIN"/>
    <property type="match status" value="1"/>
</dbReference>
<reference evidence="10" key="1">
    <citation type="submission" date="2021-06" db="EMBL/GenBank/DDBJ databases">
        <title>New haloarchaea isolates fom saline soil.</title>
        <authorList>
            <person name="Duran-Viseras A."/>
            <person name="Sanchez-Porro C.S."/>
            <person name="Ventosa A."/>
        </authorList>
    </citation>
    <scope>NUCLEOTIDE SEQUENCE</scope>
    <source>
        <strain evidence="10">JCM 18369</strain>
    </source>
</reference>
<dbReference type="GO" id="GO:0000155">
    <property type="term" value="F:phosphorelay sensor kinase activity"/>
    <property type="evidence" value="ECO:0007669"/>
    <property type="project" value="InterPro"/>
</dbReference>
<evidence type="ECO:0000313" key="10">
    <source>
        <dbReference type="EMBL" id="MBV0901295.1"/>
    </source>
</evidence>
<dbReference type="Gene3D" id="3.30.565.10">
    <property type="entry name" value="Histidine kinase-like ATPase, C-terminal domain"/>
    <property type="match status" value="1"/>
</dbReference>
<dbReference type="Pfam" id="PF08448">
    <property type="entry name" value="PAS_4"/>
    <property type="match status" value="2"/>
</dbReference>
<dbReference type="CDD" id="cd00082">
    <property type="entry name" value="HisKA"/>
    <property type="match status" value="1"/>
</dbReference>
<dbReference type="PROSITE" id="PS50109">
    <property type="entry name" value="HIS_KIN"/>
    <property type="match status" value="1"/>
</dbReference>
<feature type="domain" description="PAC" evidence="9">
    <location>
        <begin position="81"/>
        <end position="131"/>
    </location>
</feature>
<comment type="caution">
    <text evidence="10">The sequence shown here is derived from an EMBL/GenBank/DDBJ whole genome shotgun (WGS) entry which is preliminary data.</text>
</comment>
<dbReference type="InterPro" id="IPR052162">
    <property type="entry name" value="Sensor_kinase/Photoreceptor"/>
</dbReference>
<evidence type="ECO:0000259" key="9">
    <source>
        <dbReference type="PROSITE" id="PS50113"/>
    </source>
</evidence>
<dbReference type="InterPro" id="IPR035965">
    <property type="entry name" value="PAS-like_dom_sf"/>
</dbReference>
<dbReference type="PROSITE" id="PS50113">
    <property type="entry name" value="PAC"/>
    <property type="match status" value="3"/>
</dbReference>
<dbReference type="SUPFAM" id="SSF55785">
    <property type="entry name" value="PYP-like sensor domain (PAS domain)"/>
    <property type="match status" value="3"/>
</dbReference>
<dbReference type="EMBL" id="JAHQXE010000001">
    <property type="protein sequence ID" value="MBV0901295.1"/>
    <property type="molecule type" value="Genomic_DNA"/>
</dbReference>
<organism evidence="10 11">
    <name type="scientific">Haloarcula salina</name>
    <dbReference type="NCBI Taxonomy" id="1429914"/>
    <lineage>
        <taxon>Archaea</taxon>
        <taxon>Methanobacteriati</taxon>
        <taxon>Methanobacteriota</taxon>
        <taxon>Stenosarchaea group</taxon>
        <taxon>Halobacteria</taxon>
        <taxon>Halobacteriales</taxon>
        <taxon>Haloarculaceae</taxon>
        <taxon>Haloarcula</taxon>
    </lineage>
</organism>
<dbReference type="InterPro" id="IPR003018">
    <property type="entry name" value="GAF"/>
</dbReference>
<keyword evidence="3" id="KW-0597">Phosphoprotein</keyword>
<dbReference type="PANTHER" id="PTHR43304">
    <property type="entry name" value="PHYTOCHROME-LIKE PROTEIN CPH1"/>
    <property type="match status" value="1"/>
</dbReference>
<dbReference type="Gene3D" id="3.30.450.40">
    <property type="match status" value="1"/>
</dbReference>
<dbReference type="EC" id="2.7.13.3" evidence="2"/>
<evidence type="ECO:0000256" key="5">
    <source>
        <dbReference type="ARBA" id="ARBA00022777"/>
    </source>
</evidence>
<dbReference type="Pfam" id="PF13185">
    <property type="entry name" value="GAF_2"/>
    <property type="match status" value="1"/>
</dbReference>
<evidence type="ECO:0000313" key="11">
    <source>
        <dbReference type="Proteomes" id="UP001166304"/>
    </source>
</evidence>
<sequence>MASTEGESQPYRDVFDASPDPIFVHDPDSGEVTGANAAAADLLGVDPEQIAGMHVGDFSPPEYSTAAANDLIRTAHETGESHVEWKVEGPDGDPRWTDVELRGTTIDGEPRVVAYARDVTEYRAAEQRYRTERNLLDRLLDVSPVGIVIHGADGTIQRTNERAESMLGVDRAELVGAESVPVQFDLRTVDGDPLSEDRAPVERVLETGSTVTDTELRFTRGDGEKVVASVSATPMFGDGGSIERVVVSLADVTTRRERERRRKERNEQLRTMVDNLPVVVFTLDPDGVFTHSAGRGLATLGLEAGELEGVSVFDAYAGYPDVIDAVTAALDGEEVRTTQALDGLTFETWYQPVHDDAGDLKNVVGVARDITELTRRQARVERLNDATQELLFAESREEIGDAVTRIARDVTGRPLAAMWAYDEEAHELNLVGTTIENAEFEPPDDVDVAPVEPGHDEMSIFEDGEVTYIRDYRELSAPSNPDAPLRSVLCLPLDEYGMLMIGAESVEQYGETERHLLEILSSTTTAALDRAERAHELREYRDELERSNESLQQFAYVASHDLQEPLRMVSSYVDLLDSEYGDDLDDEASEYMAFAVDGARRMQEMIDGLLAYSRVQTDAREFEETDATAVLDETITALQFHIADADAEVTAADLPPVEADSNQLGQVFQNLVKNAVTYADDGETPPRIEIDAERGEEMVTFSVSDNGPGIPESAREDVFEVFTRAGTHDAEGTGIGLPVCERIVHRHGGEIWVESPPGEGATFRFTVPAVTEQENYV</sequence>
<dbReference type="Proteomes" id="UP001166304">
    <property type="component" value="Unassembled WGS sequence"/>
</dbReference>
<dbReference type="PRINTS" id="PR00344">
    <property type="entry name" value="BCTRLSENSOR"/>
</dbReference>
<dbReference type="InterPro" id="IPR000014">
    <property type="entry name" value="PAS"/>
</dbReference>
<feature type="domain" description="PAS" evidence="8">
    <location>
        <begin position="7"/>
        <end position="79"/>
    </location>
</feature>
<protein>
    <recommendedName>
        <fullName evidence="2">histidine kinase</fullName>
        <ecNumber evidence="2">2.7.13.3</ecNumber>
    </recommendedName>
</protein>
<accession>A0AA41FYU5</accession>
<feature type="domain" description="PAC" evidence="9">
    <location>
        <begin position="331"/>
        <end position="382"/>
    </location>
</feature>
<keyword evidence="4" id="KW-0808">Transferase</keyword>
<dbReference type="InterPro" id="IPR013656">
    <property type="entry name" value="PAS_4"/>
</dbReference>
<dbReference type="InterPro" id="IPR004358">
    <property type="entry name" value="Sig_transdc_His_kin-like_C"/>
</dbReference>
<dbReference type="Pfam" id="PF13426">
    <property type="entry name" value="PAS_9"/>
    <property type="match status" value="1"/>
</dbReference>
<dbReference type="InterPro" id="IPR005467">
    <property type="entry name" value="His_kinase_dom"/>
</dbReference>
<feature type="domain" description="PAS" evidence="8">
    <location>
        <begin position="265"/>
        <end position="309"/>
    </location>
</feature>
<dbReference type="Gene3D" id="1.10.287.130">
    <property type="match status" value="1"/>
</dbReference>
<keyword evidence="5" id="KW-0418">Kinase</keyword>